<dbReference type="HAMAP" id="MF_00120">
    <property type="entry name" value="GatA"/>
    <property type="match status" value="1"/>
</dbReference>
<evidence type="ECO:0000256" key="7">
    <source>
        <dbReference type="HAMAP-Rule" id="MF_00120"/>
    </source>
</evidence>
<dbReference type="GO" id="GO:0030956">
    <property type="term" value="C:glutamyl-tRNA(Gln) amidotransferase complex"/>
    <property type="evidence" value="ECO:0007669"/>
    <property type="project" value="InterPro"/>
</dbReference>
<evidence type="ECO:0000259" key="8">
    <source>
        <dbReference type="Pfam" id="PF01425"/>
    </source>
</evidence>
<dbReference type="GO" id="GO:0005524">
    <property type="term" value="F:ATP binding"/>
    <property type="evidence" value="ECO:0007669"/>
    <property type="project" value="UniProtKB-KW"/>
</dbReference>
<evidence type="ECO:0000256" key="1">
    <source>
        <dbReference type="ARBA" id="ARBA00008069"/>
    </source>
</evidence>
<protein>
    <recommendedName>
        <fullName evidence="7">Glutamyl-tRNA(Gln) amidotransferase subunit A</fullName>
        <shortName evidence="7">Glu-ADT subunit A</shortName>
        <ecNumber evidence="7">6.3.5.7</ecNumber>
    </recommendedName>
</protein>
<evidence type="ECO:0000313" key="9">
    <source>
        <dbReference type="EMBL" id="OGY10280.1"/>
    </source>
</evidence>
<evidence type="ECO:0000256" key="2">
    <source>
        <dbReference type="ARBA" id="ARBA00022598"/>
    </source>
</evidence>
<name>A0A1G1V4G1_9BACT</name>
<comment type="function">
    <text evidence="7">Allows the formation of correctly charged Gln-tRNA(Gln) through the transamidation of misacylated Glu-tRNA(Gln) in organisms which lack glutaminyl-tRNA synthetase. The reaction takes place in the presence of glutamine and ATP through an activated gamma-phospho-Glu-tRNA(Gln).</text>
</comment>
<sequence length="457" mass="49684">MDITSLTLTQTLNNLKNKVFSEEELNKAYVERAKALNPALNVYISLLEPYKGLPMAIKDVLVTKDIRTTAGSKILEDFVPPYDATVVNRLLNNNISIIGKTNCDEFAMGSSGENSAYGDTKNPWNPDKVPGGSSSGSAAGVAADTCLFALGTDTGGSIRQPASLCGVVGLKSTYGLVSRWGLIAYGSSLDTIGPITKSVEDASIVLSWIAGEDNKDSTCSGSYKHDENKLKKGIKDLKIGVTRAHMGEGLDEGVRRTIQTALNKLEDLGANLVEVDLPHSKYALAAYYILATSEASSNLARYDGIRFGGERELFGDEVKRRIMLGTFSLSVGYYNDYFAKAAKVRRLITQDFQKAFEKCDVIASPVSPTVAWDRGANIKDPLAMYLLDIYTITANLAGIPGISVPAGFSEKLPVGLQLLGPHWSEETLLRVAYNYEQATDWHNQKPELNFENLVIKN</sequence>
<keyword evidence="3 7" id="KW-0547">Nucleotide-binding</keyword>
<dbReference type="PANTHER" id="PTHR11895">
    <property type="entry name" value="TRANSAMIDASE"/>
    <property type="match status" value="1"/>
</dbReference>
<dbReference type="AlphaFoldDB" id="A0A1G1V4G1"/>
<evidence type="ECO:0000256" key="6">
    <source>
        <dbReference type="ARBA" id="ARBA00047407"/>
    </source>
</evidence>
<dbReference type="InterPro" id="IPR023631">
    <property type="entry name" value="Amidase_dom"/>
</dbReference>
<dbReference type="GO" id="GO:0050567">
    <property type="term" value="F:glutaminyl-tRNA synthase (glutamine-hydrolyzing) activity"/>
    <property type="evidence" value="ECO:0007669"/>
    <property type="project" value="UniProtKB-UniRule"/>
</dbReference>
<comment type="similarity">
    <text evidence="1 7">Belongs to the amidase family. GatA subfamily.</text>
</comment>
<comment type="subunit">
    <text evidence="7">Heterotrimer of A, B and C subunits.</text>
</comment>
<keyword evidence="4 7" id="KW-0067">ATP-binding</keyword>
<dbReference type="NCBIfam" id="TIGR00132">
    <property type="entry name" value="gatA"/>
    <property type="match status" value="1"/>
</dbReference>
<feature type="domain" description="Amidase" evidence="8">
    <location>
        <begin position="26"/>
        <end position="429"/>
    </location>
</feature>
<accession>A0A1G1V4G1</accession>
<keyword evidence="2 7" id="KW-0436">Ligase</keyword>
<evidence type="ECO:0000313" key="10">
    <source>
        <dbReference type="Proteomes" id="UP000178319"/>
    </source>
</evidence>
<dbReference type="GO" id="GO:0006412">
    <property type="term" value="P:translation"/>
    <property type="evidence" value="ECO:0007669"/>
    <property type="project" value="UniProtKB-UniRule"/>
</dbReference>
<dbReference type="InterPro" id="IPR020556">
    <property type="entry name" value="Amidase_CS"/>
</dbReference>
<keyword evidence="5 7" id="KW-0648">Protein biosynthesis</keyword>
<dbReference type="EC" id="6.3.5.7" evidence="7"/>
<dbReference type="Gene3D" id="3.90.1300.10">
    <property type="entry name" value="Amidase signature (AS) domain"/>
    <property type="match status" value="1"/>
</dbReference>
<evidence type="ECO:0000256" key="3">
    <source>
        <dbReference type="ARBA" id="ARBA00022741"/>
    </source>
</evidence>
<gene>
    <name evidence="7" type="primary">gatA</name>
    <name evidence="9" type="ORF">A3D26_04835</name>
</gene>
<proteinExistence type="inferred from homology"/>
<dbReference type="PROSITE" id="PS00571">
    <property type="entry name" value="AMIDASES"/>
    <property type="match status" value="1"/>
</dbReference>
<dbReference type="InterPro" id="IPR000120">
    <property type="entry name" value="Amidase"/>
</dbReference>
<comment type="caution">
    <text evidence="9">The sequence shown here is derived from an EMBL/GenBank/DDBJ whole genome shotgun (WGS) entry which is preliminary data.</text>
</comment>
<reference evidence="9 10" key="1">
    <citation type="journal article" date="2016" name="Nat. Commun.">
        <title>Thousands of microbial genomes shed light on interconnected biogeochemical processes in an aquifer system.</title>
        <authorList>
            <person name="Anantharaman K."/>
            <person name="Brown C.T."/>
            <person name="Hug L.A."/>
            <person name="Sharon I."/>
            <person name="Castelle C.J."/>
            <person name="Probst A.J."/>
            <person name="Thomas B.C."/>
            <person name="Singh A."/>
            <person name="Wilkins M.J."/>
            <person name="Karaoz U."/>
            <person name="Brodie E.L."/>
            <person name="Williams K.H."/>
            <person name="Hubbard S.S."/>
            <person name="Banfield J.F."/>
        </authorList>
    </citation>
    <scope>NUCLEOTIDE SEQUENCE [LARGE SCALE GENOMIC DNA]</scope>
</reference>
<feature type="active site" description="Acyl-ester intermediate" evidence="7">
    <location>
        <position position="157"/>
    </location>
</feature>
<dbReference type="PANTHER" id="PTHR11895:SF151">
    <property type="entry name" value="GLUTAMYL-TRNA(GLN) AMIDOTRANSFERASE SUBUNIT A"/>
    <property type="match status" value="1"/>
</dbReference>
<comment type="catalytic activity">
    <reaction evidence="6 7">
        <text>L-glutamyl-tRNA(Gln) + L-glutamine + ATP + H2O = L-glutaminyl-tRNA(Gln) + L-glutamate + ADP + phosphate + H(+)</text>
        <dbReference type="Rhea" id="RHEA:17521"/>
        <dbReference type="Rhea" id="RHEA-COMP:9681"/>
        <dbReference type="Rhea" id="RHEA-COMP:9684"/>
        <dbReference type="ChEBI" id="CHEBI:15377"/>
        <dbReference type="ChEBI" id="CHEBI:15378"/>
        <dbReference type="ChEBI" id="CHEBI:29985"/>
        <dbReference type="ChEBI" id="CHEBI:30616"/>
        <dbReference type="ChEBI" id="CHEBI:43474"/>
        <dbReference type="ChEBI" id="CHEBI:58359"/>
        <dbReference type="ChEBI" id="CHEBI:78520"/>
        <dbReference type="ChEBI" id="CHEBI:78521"/>
        <dbReference type="ChEBI" id="CHEBI:456216"/>
        <dbReference type="EC" id="6.3.5.7"/>
    </reaction>
</comment>
<feature type="active site" description="Charge relay system" evidence="7">
    <location>
        <position position="133"/>
    </location>
</feature>
<dbReference type="InterPro" id="IPR036928">
    <property type="entry name" value="AS_sf"/>
</dbReference>
<evidence type="ECO:0000256" key="5">
    <source>
        <dbReference type="ARBA" id="ARBA00022917"/>
    </source>
</evidence>
<dbReference type="Proteomes" id="UP000178319">
    <property type="component" value="Unassembled WGS sequence"/>
</dbReference>
<dbReference type="STRING" id="1797516.A3D26_04835"/>
<evidence type="ECO:0000256" key="4">
    <source>
        <dbReference type="ARBA" id="ARBA00022840"/>
    </source>
</evidence>
<dbReference type="InterPro" id="IPR004412">
    <property type="entry name" value="GatA"/>
</dbReference>
<organism evidence="9 10">
    <name type="scientific">Candidatus Blackburnbacteria bacterium RIFCSPHIGHO2_02_FULL_44_20</name>
    <dbReference type="NCBI Taxonomy" id="1797516"/>
    <lineage>
        <taxon>Bacteria</taxon>
        <taxon>Candidatus Blackburniibacteriota</taxon>
    </lineage>
</organism>
<dbReference type="Pfam" id="PF01425">
    <property type="entry name" value="Amidase"/>
    <property type="match status" value="1"/>
</dbReference>
<dbReference type="EMBL" id="MHBZ01000038">
    <property type="protein sequence ID" value="OGY10280.1"/>
    <property type="molecule type" value="Genomic_DNA"/>
</dbReference>
<dbReference type="SUPFAM" id="SSF75304">
    <property type="entry name" value="Amidase signature (AS) enzymes"/>
    <property type="match status" value="1"/>
</dbReference>
<feature type="active site" description="Charge relay system" evidence="7">
    <location>
        <position position="58"/>
    </location>
</feature>